<dbReference type="InParanoid" id="L5K566"/>
<sequence>MVVQGCEPDRGSGGVGGAAVPAAATCKCSIPATLVLLCHVAVSFGLISETSSRPSPPAAPTSHTSCKGRRERCLVVVKKPDIFFTWTKRRADVETPHGFEHGLEAEKVVPSRWHNSVMAWTFANHSLTLHTDTCSFGFLIRKSPLRESRKPLQRHCAPRAPEVAWFILVVHSLRQDALHLLRHVILSSTALDVRSSVLREVLKGLGKKLAKLPPVAFEGSWRLGRCWKAGRRTKSIWVRMMLPTEDSRYMI</sequence>
<gene>
    <name evidence="1" type="ORF">PAL_GLEAN10022709</name>
</gene>
<evidence type="ECO:0000313" key="1">
    <source>
        <dbReference type="EMBL" id="ELK06487.1"/>
    </source>
</evidence>
<protein>
    <submittedName>
        <fullName evidence="1">Uncharacterized protein</fullName>
    </submittedName>
</protein>
<dbReference type="AlphaFoldDB" id="L5K566"/>
<dbReference type="EMBL" id="KB031030">
    <property type="protein sequence ID" value="ELK06487.1"/>
    <property type="molecule type" value="Genomic_DNA"/>
</dbReference>
<name>L5K566_PTEAL</name>
<keyword evidence="2" id="KW-1185">Reference proteome</keyword>
<reference evidence="2" key="1">
    <citation type="journal article" date="2013" name="Science">
        <title>Comparative analysis of bat genomes provides insight into the evolution of flight and immunity.</title>
        <authorList>
            <person name="Zhang G."/>
            <person name="Cowled C."/>
            <person name="Shi Z."/>
            <person name="Huang Z."/>
            <person name="Bishop-Lilly K.A."/>
            <person name="Fang X."/>
            <person name="Wynne J.W."/>
            <person name="Xiong Z."/>
            <person name="Baker M.L."/>
            <person name="Zhao W."/>
            <person name="Tachedjian M."/>
            <person name="Zhu Y."/>
            <person name="Zhou P."/>
            <person name="Jiang X."/>
            <person name="Ng J."/>
            <person name="Yang L."/>
            <person name="Wu L."/>
            <person name="Xiao J."/>
            <person name="Feng Y."/>
            <person name="Chen Y."/>
            <person name="Sun X."/>
            <person name="Zhang Y."/>
            <person name="Marsh G.A."/>
            <person name="Crameri G."/>
            <person name="Broder C.C."/>
            <person name="Frey K.G."/>
            <person name="Wang L.F."/>
            <person name="Wang J."/>
        </authorList>
    </citation>
    <scope>NUCLEOTIDE SEQUENCE [LARGE SCALE GENOMIC DNA]</scope>
</reference>
<accession>L5K566</accession>
<organism evidence="1 2">
    <name type="scientific">Pteropus alecto</name>
    <name type="common">Black flying fox</name>
    <dbReference type="NCBI Taxonomy" id="9402"/>
    <lineage>
        <taxon>Eukaryota</taxon>
        <taxon>Metazoa</taxon>
        <taxon>Chordata</taxon>
        <taxon>Craniata</taxon>
        <taxon>Vertebrata</taxon>
        <taxon>Euteleostomi</taxon>
        <taxon>Mammalia</taxon>
        <taxon>Eutheria</taxon>
        <taxon>Laurasiatheria</taxon>
        <taxon>Chiroptera</taxon>
        <taxon>Yinpterochiroptera</taxon>
        <taxon>Pteropodoidea</taxon>
        <taxon>Pteropodidae</taxon>
        <taxon>Pteropodinae</taxon>
        <taxon>Pteropus</taxon>
    </lineage>
</organism>
<proteinExistence type="predicted"/>
<dbReference type="Proteomes" id="UP000010552">
    <property type="component" value="Unassembled WGS sequence"/>
</dbReference>
<evidence type="ECO:0000313" key="2">
    <source>
        <dbReference type="Proteomes" id="UP000010552"/>
    </source>
</evidence>